<sequence>MVSDEVGTKLVRFLYFVGAGVICTKGINLWRDYERKAAMEAAETPQAPAEMDVLVLLDIWNWIEICTNYCNNAFLESAIYYGNIVLALIRFC</sequence>
<reference evidence="2" key="2">
    <citation type="submission" date="2019-07" db="EMBL/GenBank/DDBJ databases">
        <authorList>
            <person name="Yang Y."/>
            <person name="Bocs S."/>
            <person name="Baudouin L."/>
        </authorList>
    </citation>
    <scope>NUCLEOTIDE SEQUENCE</scope>
    <source>
        <tissue evidence="2">Spear leaf of Hainan Tall coconut</tissue>
    </source>
</reference>
<keyword evidence="1" id="KW-0472">Membrane</keyword>
<feature type="transmembrane region" description="Helical" evidence="1">
    <location>
        <begin position="12"/>
        <end position="30"/>
    </location>
</feature>
<evidence type="ECO:0000313" key="3">
    <source>
        <dbReference type="Proteomes" id="UP000797356"/>
    </source>
</evidence>
<name>A0A8K0MWD0_COCNU</name>
<dbReference type="EMBL" id="CM017873">
    <property type="protein sequence ID" value="KAG1330277.1"/>
    <property type="molecule type" value="Genomic_DNA"/>
</dbReference>
<proteinExistence type="predicted"/>
<evidence type="ECO:0000256" key="1">
    <source>
        <dbReference type="SAM" id="Phobius"/>
    </source>
</evidence>
<accession>A0A8K0MWD0</accession>
<dbReference type="AlphaFoldDB" id="A0A8K0MWD0"/>
<evidence type="ECO:0000313" key="2">
    <source>
        <dbReference type="EMBL" id="KAG1330277.1"/>
    </source>
</evidence>
<keyword evidence="1" id="KW-0812">Transmembrane</keyword>
<keyword evidence="1" id="KW-1133">Transmembrane helix</keyword>
<gene>
    <name evidence="2" type="ORF">COCNU_02G002450</name>
</gene>
<organism evidence="2 3">
    <name type="scientific">Cocos nucifera</name>
    <name type="common">Coconut palm</name>
    <dbReference type="NCBI Taxonomy" id="13894"/>
    <lineage>
        <taxon>Eukaryota</taxon>
        <taxon>Viridiplantae</taxon>
        <taxon>Streptophyta</taxon>
        <taxon>Embryophyta</taxon>
        <taxon>Tracheophyta</taxon>
        <taxon>Spermatophyta</taxon>
        <taxon>Magnoliopsida</taxon>
        <taxon>Liliopsida</taxon>
        <taxon>Arecaceae</taxon>
        <taxon>Arecoideae</taxon>
        <taxon>Cocoseae</taxon>
        <taxon>Attaleinae</taxon>
        <taxon>Cocos</taxon>
    </lineage>
</organism>
<protein>
    <submittedName>
        <fullName evidence="2">Uncharacterized protein</fullName>
    </submittedName>
</protein>
<comment type="caution">
    <text evidence="2">The sequence shown here is derived from an EMBL/GenBank/DDBJ whole genome shotgun (WGS) entry which is preliminary data.</text>
</comment>
<keyword evidence="3" id="KW-1185">Reference proteome</keyword>
<dbReference type="OrthoDB" id="1854918at2759"/>
<reference evidence="2" key="1">
    <citation type="journal article" date="2017" name="Gigascience">
        <title>The genome draft of coconut (Cocos nucifera).</title>
        <authorList>
            <person name="Xiao Y."/>
            <person name="Xu P."/>
            <person name="Fan H."/>
            <person name="Baudouin L."/>
            <person name="Xia W."/>
            <person name="Bocs S."/>
            <person name="Xu J."/>
            <person name="Li Q."/>
            <person name="Guo A."/>
            <person name="Zhou L."/>
            <person name="Li J."/>
            <person name="Wu Y."/>
            <person name="Ma Z."/>
            <person name="Armero A."/>
            <person name="Issali A.E."/>
            <person name="Liu N."/>
            <person name="Peng M."/>
            <person name="Yang Y."/>
        </authorList>
    </citation>
    <scope>NUCLEOTIDE SEQUENCE</scope>
    <source>
        <tissue evidence="2">Spear leaf of Hainan Tall coconut</tissue>
    </source>
</reference>
<dbReference type="Proteomes" id="UP000797356">
    <property type="component" value="Chromosome 2"/>
</dbReference>